<proteinExistence type="predicted"/>
<accession>A0A6J5QTD1</accession>
<dbReference type="EMBL" id="LR797114">
    <property type="protein sequence ID" value="CAB4187909.1"/>
    <property type="molecule type" value="Genomic_DNA"/>
</dbReference>
<protein>
    <submittedName>
        <fullName evidence="1">Uncharacterized protein</fullName>
    </submittedName>
</protein>
<organism evidence="1">
    <name type="scientific">uncultured Caudovirales phage</name>
    <dbReference type="NCBI Taxonomy" id="2100421"/>
    <lineage>
        <taxon>Viruses</taxon>
        <taxon>Duplodnaviria</taxon>
        <taxon>Heunggongvirae</taxon>
        <taxon>Uroviricota</taxon>
        <taxon>Caudoviricetes</taxon>
        <taxon>Peduoviridae</taxon>
        <taxon>Maltschvirus</taxon>
        <taxon>Maltschvirus maltsch</taxon>
    </lineage>
</organism>
<reference evidence="1" key="1">
    <citation type="submission" date="2020-05" db="EMBL/GenBank/DDBJ databases">
        <authorList>
            <person name="Chiriac C."/>
            <person name="Salcher M."/>
            <person name="Ghai R."/>
            <person name="Kavagutti S V."/>
        </authorList>
    </citation>
    <scope>NUCLEOTIDE SEQUENCE</scope>
</reference>
<gene>
    <name evidence="1" type="ORF">UFOVP1169_25</name>
</gene>
<sequence length="60" mass="6709">MTWHKGKPLHRPTQKALRAAYDAQAPLDAAPVEHTRKKRVRLTEDALPIEWAASPPEAGK</sequence>
<name>A0A6J5QTD1_9CAUD</name>
<evidence type="ECO:0000313" key="1">
    <source>
        <dbReference type="EMBL" id="CAB4187909.1"/>
    </source>
</evidence>